<feature type="binding site" evidence="3">
    <location>
        <position position="105"/>
    </location>
    <ligand>
        <name>substrate</name>
    </ligand>
</feature>
<feature type="active site" description="Proton donor/acceptor" evidence="2">
    <location>
        <position position="198"/>
    </location>
</feature>
<evidence type="ECO:0000256" key="2">
    <source>
        <dbReference type="PIRSR" id="PIRSR605511-1"/>
    </source>
</evidence>
<dbReference type="SUPFAM" id="SSF63829">
    <property type="entry name" value="Calcium-dependent phosphotriesterase"/>
    <property type="match status" value="1"/>
</dbReference>
<dbReference type="InterPro" id="IPR013658">
    <property type="entry name" value="SGL"/>
</dbReference>
<feature type="binding site" evidence="3">
    <location>
        <position position="18"/>
    </location>
    <ligand>
        <name>a divalent metal cation</name>
        <dbReference type="ChEBI" id="CHEBI:60240"/>
    </ligand>
</feature>
<reference evidence="5" key="1">
    <citation type="submission" date="2022-06" db="EMBL/GenBank/DDBJ databases">
        <title>Idiomarina rhizosphaerae M1R2S28.</title>
        <authorList>
            <person name="Sun J.-Q."/>
            <person name="Li L.-F."/>
        </authorList>
    </citation>
    <scope>NUCLEOTIDE SEQUENCE</scope>
    <source>
        <strain evidence="5">M1R2S28</strain>
    </source>
</reference>
<dbReference type="PANTHER" id="PTHR10907:SF47">
    <property type="entry name" value="REGUCALCIN"/>
    <property type="match status" value="1"/>
</dbReference>
<dbReference type="AlphaFoldDB" id="A0A9X2FS24"/>
<dbReference type="EMBL" id="JAMZDE010000001">
    <property type="protein sequence ID" value="MCP1338006.1"/>
    <property type="molecule type" value="Genomic_DNA"/>
</dbReference>
<evidence type="ECO:0000256" key="3">
    <source>
        <dbReference type="PIRSR" id="PIRSR605511-2"/>
    </source>
</evidence>
<evidence type="ECO:0000313" key="5">
    <source>
        <dbReference type="EMBL" id="MCP1338006.1"/>
    </source>
</evidence>
<proteinExistence type="inferred from homology"/>
<accession>A0A9X2FS24</accession>
<sequence length="293" mass="32424">MDNCDFITSIDVANRLGEGIVWHSLTNTLWWTDIHGCQLHCYHWHSEKLETWSTPERLTAFSIIGTEPVKMMVSFASGFAIYEPETQRVEWIARPEQELNGHRFNDGRADRQGRFWSATMVEQDEGRKGSLYRVDATGCHAVLGGFQIPNALCWNPEGTRMYHADTPTGTIRQYDFDPLNGVPSNSQVFASVPQGEPDGAIVDAQGCLWVALWGGNGVARFSSNGKLDGILELPVSQPTCVALGGPNMDILFVTSATEGLTPEQKTREPLAGSVLIYQTGSRGLPEPKVNYYD</sequence>
<comment type="cofactor">
    <cofactor evidence="3">
        <name>Zn(2+)</name>
        <dbReference type="ChEBI" id="CHEBI:29105"/>
    </cofactor>
    <text evidence="3">Binds 1 divalent metal cation per subunit.</text>
</comment>
<organism evidence="5 6">
    <name type="scientific">Idiomarina rhizosphaerae</name>
    <dbReference type="NCBI Taxonomy" id="2961572"/>
    <lineage>
        <taxon>Bacteria</taxon>
        <taxon>Pseudomonadati</taxon>
        <taxon>Pseudomonadota</taxon>
        <taxon>Gammaproteobacteria</taxon>
        <taxon>Alteromonadales</taxon>
        <taxon>Idiomarinaceae</taxon>
        <taxon>Idiomarina</taxon>
    </lineage>
</organism>
<dbReference type="Pfam" id="PF08450">
    <property type="entry name" value="SGL"/>
    <property type="match status" value="1"/>
</dbReference>
<dbReference type="InterPro" id="IPR011042">
    <property type="entry name" value="6-blade_b-propeller_TolB-like"/>
</dbReference>
<protein>
    <submittedName>
        <fullName evidence="5">SMP-30/gluconolactonase/LRE family protein</fullName>
    </submittedName>
</protein>
<feature type="binding site" evidence="3">
    <location>
        <position position="150"/>
    </location>
    <ligand>
        <name>a divalent metal cation</name>
        <dbReference type="ChEBI" id="CHEBI:60240"/>
    </ligand>
</feature>
<dbReference type="RefSeq" id="WP_253616766.1">
    <property type="nucleotide sequence ID" value="NZ_JAMZDE010000001.1"/>
</dbReference>
<evidence type="ECO:0000313" key="6">
    <source>
        <dbReference type="Proteomes" id="UP001139474"/>
    </source>
</evidence>
<dbReference type="InterPro" id="IPR005511">
    <property type="entry name" value="SMP-30"/>
</dbReference>
<evidence type="ECO:0000259" key="4">
    <source>
        <dbReference type="Pfam" id="PF08450"/>
    </source>
</evidence>
<keyword evidence="3" id="KW-0479">Metal-binding</keyword>
<comment type="caution">
    <text evidence="5">The sequence shown here is derived from an EMBL/GenBank/DDBJ whole genome shotgun (WGS) entry which is preliminary data.</text>
</comment>
<dbReference type="GO" id="GO:0004341">
    <property type="term" value="F:gluconolactonase activity"/>
    <property type="evidence" value="ECO:0007669"/>
    <property type="project" value="TreeGrafter"/>
</dbReference>
<dbReference type="GO" id="GO:0019853">
    <property type="term" value="P:L-ascorbic acid biosynthetic process"/>
    <property type="evidence" value="ECO:0007669"/>
    <property type="project" value="TreeGrafter"/>
</dbReference>
<dbReference type="GO" id="GO:0005509">
    <property type="term" value="F:calcium ion binding"/>
    <property type="evidence" value="ECO:0007669"/>
    <property type="project" value="TreeGrafter"/>
</dbReference>
<name>A0A9X2FS24_9GAMM</name>
<comment type="similarity">
    <text evidence="1">Belongs to the SMP-30/CGR1 family.</text>
</comment>
<dbReference type="Proteomes" id="UP001139474">
    <property type="component" value="Unassembled WGS sequence"/>
</dbReference>
<keyword evidence="3" id="KW-0862">Zinc</keyword>
<keyword evidence="6" id="KW-1185">Reference proteome</keyword>
<feature type="domain" description="SMP-30/Gluconolactonase/LRE-like region" evidence="4">
    <location>
        <begin position="16"/>
        <end position="257"/>
    </location>
</feature>
<dbReference type="PRINTS" id="PR01790">
    <property type="entry name" value="SMP30FAMILY"/>
</dbReference>
<feature type="binding site" evidence="3">
    <location>
        <position position="103"/>
    </location>
    <ligand>
        <name>substrate</name>
    </ligand>
</feature>
<dbReference type="PANTHER" id="PTHR10907">
    <property type="entry name" value="REGUCALCIN"/>
    <property type="match status" value="1"/>
</dbReference>
<evidence type="ECO:0000256" key="1">
    <source>
        <dbReference type="ARBA" id="ARBA00008853"/>
    </source>
</evidence>
<gene>
    <name evidence="5" type="ORF">NJR55_00240</name>
</gene>
<feature type="binding site" evidence="3">
    <location>
        <position position="198"/>
    </location>
    <ligand>
        <name>a divalent metal cation</name>
        <dbReference type="ChEBI" id="CHEBI:60240"/>
    </ligand>
</feature>
<dbReference type="Gene3D" id="2.120.10.30">
    <property type="entry name" value="TolB, C-terminal domain"/>
    <property type="match status" value="1"/>
</dbReference>